<dbReference type="Proteomes" id="UP000215127">
    <property type="component" value="Chromosome 7"/>
</dbReference>
<name>A0A1X7RZP1_ZYMT9</name>
<protein>
    <submittedName>
        <fullName evidence="2">Uncharacterized protein</fullName>
    </submittedName>
</protein>
<reference evidence="2 3" key="1">
    <citation type="submission" date="2016-06" db="EMBL/GenBank/DDBJ databases">
        <authorList>
            <person name="Kjaerup R.B."/>
            <person name="Dalgaard T.S."/>
            <person name="Juul-Madsen H.R."/>
        </authorList>
    </citation>
    <scope>NUCLEOTIDE SEQUENCE [LARGE SCALE GENOMIC DNA]</scope>
</reference>
<accession>A0A1X7RZP1</accession>
<evidence type="ECO:0000313" key="3">
    <source>
        <dbReference type="Proteomes" id="UP000215127"/>
    </source>
</evidence>
<dbReference type="AlphaFoldDB" id="A0A1X7RZP1"/>
<evidence type="ECO:0000313" key="2">
    <source>
        <dbReference type="EMBL" id="SMQ52902.1"/>
    </source>
</evidence>
<organism evidence="2 3">
    <name type="scientific">Zymoseptoria tritici (strain ST99CH_3D7)</name>
    <dbReference type="NCBI Taxonomy" id="1276538"/>
    <lineage>
        <taxon>Eukaryota</taxon>
        <taxon>Fungi</taxon>
        <taxon>Dikarya</taxon>
        <taxon>Ascomycota</taxon>
        <taxon>Pezizomycotina</taxon>
        <taxon>Dothideomycetes</taxon>
        <taxon>Dothideomycetidae</taxon>
        <taxon>Mycosphaerellales</taxon>
        <taxon>Mycosphaerellaceae</taxon>
        <taxon>Zymoseptoria</taxon>
    </lineage>
</organism>
<feature type="region of interest" description="Disordered" evidence="1">
    <location>
        <begin position="242"/>
        <end position="267"/>
    </location>
</feature>
<evidence type="ECO:0000256" key="1">
    <source>
        <dbReference type="SAM" id="MobiDB-lite"/>
    </source>
</evidence>
<keyword evidence="3" id="KW-1185">Reference proteome</keyword>
<dbReference type="EMBL" id="LT853698">
    <property type="protein sequence ID" value="SMQ52902.1"/>
    <property type="molecule type" value="Genomic_DNA"/>
</dbReference>
<proteinExistence type="predicted"/>
<gene>
    <name evidence="2" type="ORF">ZT3D7_G8055</name>
</gene>
<sequence length="267" mass="30590">MDEQTFRLMATRLPLELVYKIYGGLTLPKTLDLVVSNSIPSSEQDRIQCTNAEAWQGPISMLTTFPGLVPMVRADISADIQAPHRDDAHSLNLRIEQMVPTRGWCMIKHSSRTTVPHDLLDLILSRFSRIKVHLLYSTDPERYSRGRLGGTLTFTYQRSSSDVWYFPDISQQGHSYYNNNFILPFRSSKIEKRVARAVEKSARIVPAGRIDCAALQLVSERICALVKREVELENEGKTLQELEQEREDRKRKAKAQAKSDRASFVWH</sequence>